<dbReference type="Gene3D" id="2.60.120.260">
    <property type="entry name" value="Galactose-binding domain-like"/>
    <property type="match status" value="1"/>
</dbReference>
<comment type="caution">
    <text evidence="3">The sequence shown here is derived from an EMBL/GenBank/DDBJ whole genome shotgun (WGS) entry which is preliminary data.</text>
</comment>
<dbReference type="SUPFAM" id="SSF49785">
    <property type="entry name" value="Galactose-binding domain-like"/>
    <property type="match status" value="1"/>
</dbReference>
<dbReference type="GO" id="GO:0016787">
    <property type="term" value="F:hydrolase activity"/>
    <property type="evidence" value="ECO:0007669"/>
    <property type="project" value="UniProtKB-KW"/>
</dbReference>
<evidence type="ECO:0000256" key="1">
    <source>
        <dbReference type="ARBA" id="ARBA00022801"/>
    </source>
</evidence>
<dbReference type="InterPro" id="IPR005674">
    <property type="entry name" value="CocE/Ser_esterase"/>
</dbReference>
<sequence>MTEHYAPLSELRDGMRIDWDVRITMDDGITLAADIFRPDDDEPHPVLLAASPYGKGLPFQVGYTNNFNAMMREHPEIGAQSTSKYQVWEYPDPERWVPQGYACVRIDTRGAGGSEGAIDIFSPRETQDLYTCVEWAGVQPWSNGKVGMLGISYLATNQWQVAALAPPHLAAICPWEGANDFYREYAKHGGITSEFMPSWMPRQILSVQHGRAEAEINPNNGRRVSGLRTRTQEELDANAIAVGEVLLTNQHSNEYYLDRTAVLENISVPVLSCSNWGGMGLHSRGNFEGFSRVASDQKWLEVHGLEHWTEFYTDYGVNLQRRFFDHFLKGEENGWDKAPVVQLKVRTPDTFVERAENEWPLDRTQWTRYYLDVDSGQLSTVEPTGDQSVSFEARSQGVMFTTPALTEDLEITGPAALKAFVASTTTDADLFVTMHLFDPSGTEVLWPTAFEPNGPVTQGWLRMSHRALDESRSLPYRPWHTHTSSVPLTPGVAYEADVEIWPLSVVAPAGYRIGLSVRGQDYTHNLPGQQEVVYGRELLGSGAYWHELPGERDQPKYSGRTTLSGTDGRRPYVLLPVIPR</sequence>
<organism evidence="3 4">
    <name type="scientific">Mycolicibacterium nivoides</name>
    <dbReference type="NCBI Taxonomy" id="2487344"/>
    <lineage>
        <taxon>Bacteria</taxon>
        <taxon>Bacillati</taxon>
        <taxon>Actinomycetota</taxon>
        <taxon>Actinomycetes</taxon>
        <taxon>Mycobacteriales</taxon>
        <taxon>Mycobacteriaceae</taxon>
        <taxon>Mycolicibacterium</taxon>
    </lineage>
</organism>
<keyword evidence="1 3" id="KW-0378">Hydrolase</keyword>
<accession>A0ABW9LHT0</accession>
<dbReference type="Gene3D" id="3.40.50.1820">
    <property type="entry name" value="alpha/beta hydrolase"/>
    <property type="match status" value="1"/>
</dbReference>
<dbReference type="PANTHER" id="PTHR43056:SF10">
    <property type="entry name" value="COCE_NOND FAMILY, PUTATIVE (AFU_ORTHOLOGUE AFUA_7G00600)-RELATED"/>
    <property type="match status" value="1"/>
</dbReference>
<reference evidence="3 4" key="1">
    <citation type="submission" date="2024-12" db="EMBL/GenBank/DDBJ databases">
        <title>The coexistence of Mycolicibacterium septicum and Mycolicibacterium nivoides in clinical samples.</title>
        <authorList>
            <person name="Wang C."/>
            <person name="Feng Y."/>
            <person name="Zong Z."/>
        </authorList>
    </citation>
    <scope>NUCLEOTIDE SEQUENCE [LARGE SCALE GENOMIC DNA]</scope>
    <source>
        <strain evidence="3 4">120309</strain>
    </source>
</reference>
<dbReference type="PANTHER" id="PTHR43056">
    <property type="entry name" value="PEPTIDASE S9 PROLYL OLIGOPEPTIDASE"/>
    <property type="match status" value="1"/>
</dbReference>
<dbReference type="InterPro" id="IPR050585">
    <property type="entry name" value="Xaa-Pro_dipeptidyl-ppase/CocE"/>
</dbReference>
<dbReference type="EMBL" id="JBKBDD010000014">
    <property type="protein sequence ID" value="MFN6547315.1"/>
    <property type="molecule type" value="Genomic_DNA"/>
</dbReference>
<name>A0ABW9LHT0_9MYCO</name>
<dbReference type="Pfam" id="PF02129">
    <property type="entry name" value="Peptidase_S15"/>
    <property type="match status" value="1"/>
</dbReference>
<gene>
    <name evidence="3" type="ORF">ACK4CT_29385</name>
</gene>
<evidence type="ECO:0000259" key="2">
    <source>
        <dbReference type="SMART" id="SM00939"/>
    </source>
</evidence>
<dbReference type="InterPro" id="IPR029058">
    <property type="entry name" value="AB_hydrolase_fold"/>
</dbReference>
<feature type="domain" description="Xaa-Pro dipeptidyl-peptidase C-terminal" evidence="2">
    <location>
        <begin position="321"/>
        <end position="574"/>
    </location>
</feature>
<evidence type="ECO:0000313" key="3">
    <source>
        <dbReference type="EMBL" id="MFN6547315.1"/>
    </source>
</evidence>
<protein>
    <submittedName>
        <fullName evidence="3">CocE/NonD family hydrolase</fullName>
    </submittedName>
</protein>
<dbReference type="Gene3D" id="1.10.3020.20">
    <property type="match status" value="1"/>
</dbReference>
<dbReference type="Proteomes" id="UP001635816">
    <property type="component" value="Unassembled WGS sequence"/>
</dbReference>
<dbReference type="InterPro" id="IPR013736">
    <property type="entry name" value="Xaa-Pro_dipept_C"/>
</dbReference>
<dbReference type="InterPro" id="IPR000383">
    <property type="entry name" value="Xaa-Pro-like_dom"/>
</dbReference>
<evidence type="ECO:0000313" key="4">
    <source>
        <dbReference type="Proteomes" id="UP001635816"/>
    </source>
</evidence>
<dbReference type="Pfam" id="PF08530">
    <property type="entry name" value="PepX_C"/>
    <property type="match status" value="1"/>
</dbReference>
<proteinExistence type="predicted"/>
<dbReference type="RefSeq" id="WP_409545124.1">
    <property type="nucleotide sequence ID" value="NZ_JBKBDD010000014.1"/>
</dbReference>
<keyword evidence="4" id="KW-1185">Reference proteome</keyword>
<dbReference type="SUPFAM" id="SSF53474">
    <property type="entry name" value="alpha/beta-Hydrolases"/>
    <property type="match status" value="1"/>
</dbReference>
<dbReference type="InterPro" id="IPR008979">
    <property type="entry name" value="Galactose-bd-like_sf"/>
</dbReference>
<dbReference type="SMART" id="SM00939">
    <property type="entry name" value="PepX_C"/>
    <property type="match status" value="1"/>
</dbReference>
<dbReference type="NCBIfam" id="TIGR00976">
    <property type="entry name" value="CocE_NonD"/>
    <property type="match status" value="1"/>
</dbReference>